<dbReference type="RefSeq" id="YP_009801065.1">
    <property type="nucleotide sequence ID" value="NC_047963.1"/>
</dbReference>
<dbReference type="Proteomes" id="UP000246166">
    <property type="component" value="Segment"/>
</dbReference>
<reference evidence="2" key="1">
    <citation type="submission" date="2018-03" db="EMBL/GenBank/DDBJ databases">
        <title>Phage therapy in agriculture - a green tech approach to combat plant pathogenic bacteria.</title>
        <authorList>
            <person name="Djurhuus A.M."/>
            <person name="Carstens A.B."/>
            <person name="Hansen L.H."/>
        </authorList>
    </citation>
    <scope>NUCLEOTIDE SEQUENCE [LARGE SCALE GENOMIC DNA]</scope>
</reference>
<name>A0A2S1GSX1_9CAUD</name>
<dbReference type="KEGG" id="vg:54991573"/>
<evidence type="ECO:0000313" key="2">
    <source>
        <dbReference type="Proteomes" id="UP000246166"/>
    </source>
</evidence>
<dbReference type="EMBL" id="MH059637">
    <property type="protein sequence ID" value="AWD92484.1"/>
    <property type="molecule type" value="Genomic_DNA"/>
</dbReference>
<protein>
    <submittedName>
        <fullName evidence="1">Uncharacterized protein</fullName>
    </submittedName>
</protein>
<proteinExistence type="predicted"/>
<keyword evidence="2" id="KW-1185">Reference proteome</keyword>
<sequence>MHNKSRTVYGLTRQAMSTYRSAMLYGASHDKTMKRLKALYDHNRMFHEAACMMAD</sequence>
<organism evidence="1 2">
    <name type="scientific">Pectobacterium phage Jarilo</name>
    <dbReference type="NCBI Taxonomy" id="2163634"/>
    <lineage>
        <taxon>Viruses</taxon>
        <taxon>Duplodnaviria</taxon>
        <taxon>Heunggongvirae</taxon>
        <taxon>Uroviricota</taxon>
        <taxon>Caudoviricetes</taxon>
        <taxon>Autographivirales</taxon>
        <taxon>Autotranscriptaviridae</taxon>
        <taxon>Studiervirinae</taxon>
        <taxon>Jarilovirus</taxon>
        <taxon>Jarilovirus jarilo</taxon>
    </lineage>
</organism>
<evidence type="ECO:0000313" key="1">
    <source>
        <dbReference type="EMBL" id="AWD92484.1"/>
    </source>
</evidence>
<accession>A0A2S1GSX1</accession>
<dbReference type="GeneID" id="54991573"/>